<evidence type="ECO:0000256" key="2">
    <source>
        <dbReference type="SAM" id="SignalP"/>
    </source>
</evidence>
<dbReference type="CDD" id="cd00037">
    <property type="entry name" value="CLECT"/>
    <property type="match status" value="1"/>
</dbReference>
<name>A0A6J8DLH0_MYTCO</name>
<evidence type="ECO:0000256" key="1">
    <source>
        <dbReference type="SAM" id="Phobius"/>
    </source>
</evidence>
<dbReference type="InterPro" id="IPR001304">
    <property type="entry name" value="C-type_lectin-like"/>
</dbReference>
<dbReference type="InterPro" id="IPR016187">
    <property type="entry name" value="CTDL_fold"/>
</dbReference>
<dbReference type="SUPFAM" id="SSF56436">
    <property type="entry name" value="C-type lectin-like"/>
    <property type="match status" value="1"/>
</dbReference>
<dbReference type="EMBL" id="CACVKT020007498">
    <property type="protein sequence ID" value="CAC5408004.1"/>
    <property type="molecule type" value="Genomic_DNA"/>
</dbReference>
<evidence type="ECO:0000313" key="5">
    <source>
        <dbReference type="Proteomes" id="UP000507470"/>
    </source>
</evidence>
<reference evidence="4 5" key="1">
    <citation type="submission" date="2020-06" db="EMBL/GenBank/DDBJ databases">
        <authorList>
            <person name="Li R."/>
            <person name="Bekaert M."/>
        </authorList>
    </citation>
    <scope>NUCLEOTIDE SEQUENCE [LARGE SCALE GENOMIC DNA]</scope>
    <source>
        <strain evidence="5">wild</strain>
    </source>
</reference>
<keyword evidence="1" id="KW-1133">Transmembrane helix</keyword>
<evidence type="ECO:0000259" key="3">
    <source>
        <dbReference type="PROSITE" id="PS50041"/>
    </source>
</evidence>
<proteinExistence type="predicted"/>
<feature type="chain" id="PRO_5026764011" description="C-type lectin domain-containing protein" evidence="2">
    <location>
        <begin position="22"/>
        <end position="369"/>
    </location>
</feature>
<feature type="domain" description="C-type lectin" evidence="3">
    <location>
        <begin position="33"/>
        <end position="158"/>
    </location>
</feature>
<organism evidence="4 5">
    <name type="scientific">Mytilus coruscus</name>
    <name type="common">Sea mussel</name>
    <dbReference type="NCBI Taxonomy" id="42192"/>
    <lineage>
        <taxon>Eukaryota</taxon>
        <taxon>Metazoa</taxon>
        <taxon>Spiralia</taxon>
        <taxon>Lophotrochozoa</taxon>
        <taxon>Mollusca</taxon>
        <taxon>Bivalvia</taxon>
        <taxon>Autobranchia</taxon>
        <taxon>Pteriomorphia</taxon>
        <taxon>Mytilida</taxon>
        <taxon>Mytiloidea</taxon>
        <taxon>Mytilidae</taxon>
        <taxon>Mytilinae</taxon>
        <taxon>Mytilus</taxon>
    </lineage>
</organism>
<dbReference type="OrthoDB" id="6146370at2759"/>
<dbReference type="AlphaFoldDB" id="A0A6J8DLH0"/>
<accession>A0A6J8DLH0</accession>
<dbReference type="PROSITE" id="PS50041">
    <property type="entry name" value="C_TYPE_LECTIN_2"/>
    <property type="match status" value="1"/>
</dbReference>
<dbReference type="Proteomes" id="UP000507470">
    <property type="component" value="Unassembled WGS sequence"/>
</dbReference>
<sequence length="369" mass="41368">MIYNNFIGLYVLIICASEGQTDVVLDYEDRNNDDSRQWCQDTDDMEIIMIKTLTDYNEVTTKLTSESVGTNFQFWIGLKWDPVQQNFYWIDNTILSWSLWCSEGPSNSNEPDCMTSSSNYCQWGFESQQDCVRLTHSQQSNWCFATRPCSINYKSICRGSSGSSEIETTITTAAIKESTEADVITTHLTVPETTTTQPQTTSVSVYTESKTTITAATIKESTEAEAITTHLTVPANVDTTTTSPQTSGSSIQCLYSVTLHTNQDIAFQETTYVHENGTALSCPVMKCYITNNVPTQSDPDTYLYKVQKDDISSYRRKLTCATDDRVSSSIFGYTAAVVVISLVFFLPVLVDLISIYEKNSKNKGQQYMD</sequence>
<evidence type="ECO:0000313" key="4">
    <source>
        <dbReference type="EMBL" id="CAC5408004.1"/>
    </source>
</evidence>
<protein>
    <recommendedName>
        <fullName evidence="3">C-type lectin domain-containing protein</fullName>
    </recommendedName>
</protein>
<keyword evidence="1" id="KW-0472">Membrane</keyword>
<dbReference type="Gene3D" id="3.10.100.10">
    <property type="entry name" value="Mannose-Binding Protein A, subunit A"/>
    <property type="match status" value="1"/>
</dbReference>
<feature type="transmembrane region" description="Helical" evidence="1">
    <location>
        <begin position="330"/>
        <end position="353"/>
    </location>
</feature>
<keyword evidence="5" id="KW-1185">Reference proteome</keyword>
<keyword evidence="1" id="KW-0812">Transmembrane</keyword>
<keyword evidence="2" id="KW-0732">Signal</keyword>
<feature type="signal peptide" evidence="2">
    <location>
        <begin position="1"/>
        <end position="21"/>
    </location>
</feature>
<gene>
    <name evidence="4" type="ORF">MCOR_41432</name>
</gene>
<dbReference type="InterPro" id="IPR016186">
    <property type="entry name" value="C-type_lectin-like/link_sf"/>
</dbReference>